<dbReference type="AlphaFoldDB" id="A0A2R6WIG8"/>
<proteinExistence type="predicted"/>
<feature type="region of interest" description="Disordered" evidence="1">
    <location>
        <begin position="44"/>
        <end position="88"/>
    </location>
</feature>
<dbReference type="EMBL" id="KZ772759">
    <property type="protein sequence ID" value="PTQ33642.1"/>
    <property type="molecule type" value="Genomic_DNA"/>
</dbReference>
<dbReference type="Proteomes" id="UP000244005">
    <property type="component" value="Unassembled WGS sequence"/>
</dbReference>
<evidence type="ECO:0000313" key="2">
    <source>
        <dbReference type="EMBL" id="PTQ33642.1"/>
    </source>
</evidence>
<accession>A0A2R6WIG8</accession>
<feature type="compositionally biased region" description="Polar residues" evidence="1">
    <location>
        <begin position="48"/>
        <end position="59"/>
    </location>
</feature>
<evidence type="ECO:0000313" key="3">
    <source>
        <dbReference type="Proteomes" id="UP000244005"/>
    </source>
</evidence>
<reference evidence="3" key="1">
    <citation type="journal article" date="2017" name="Cell">
        <title>Insights into land plant evolution garnered from the Marchantia polymorpha genome.</title>
        <authorList>
            <person name="Bowman J.L."/>
            <person name="Kohchi T."/>
            <person name="Yamato K.T."/>
            <person name="Jenkins J."/>
            <person name="Shu S."/>
            <person name="Ishizaki K."/>
            <person name="Yamaoka S."/>
            <person name="Nishihama R."/>
            <person name="Nakamura Y."/>
            <person name="Berger F."/>
            <person name="Adam C."/>
            <person name="Aki S.S."/>
            <person name="Althoff F."/>
            <person name="Araki T."/>
            <person name="Arteaga-Vazquez M.A."/>
            <person name="Balasubrmanian S."/>
            <person name="Barry K."/>
            <person name="Bauer D."/>
            <person name="Boehm C.R."/>
            <person name="Briginshaw L."/>
            <person name="Caballero-Perez J."/>
            <person name="Catarino B."/>
            <person name="Chen F."/>
            <person name="Chiyoda S."/>
            <person name="Chovatia M."/>
            <person name="Davies K.M."/>
            <person name="Delmans M."/>
            <person name="Demura T."/>
            <person name="Dierschke T."/>
            <person name="Dolan L."/>
            <person name="Dorantes-Acosta A.E."/>
            <person name="Eklund D.M."/>
            <person name="Florent S.N."/>
            <person name="Flores-Sandoval E."/>
            <person name="Fujiyama A."/>
            <person name="Fukuzawa H."/>
            <person name="Galik B."/>
            <person name="Grimanelli D."/>
            <person name="Grimwood J."/>
            <person name="Grossniklaus U."/>
            <person name="Hamada T."/>
            <person name="Haseloff J."/>
            <person name="Hetherington A.J."/>
            <person name="Higo A."/>
            <person name="Hirakawa Y."/>
            <person name="Hundley H.N."/>
            <person name="Ikeda Y."/>
            <person name="Inoue K."/>
            <person name="Inoue S.I."/>
            <person name="Ishida S."/>
            <person name="Jia Q."/>
            <person name="Kakita M."/>
            <person name="Kanazawa T."/>
            <person name="Kawai Y."/>
            <person name="Kawashima T."/>
            <person name="Kennedy M."/>
            <person name="Kinose K."/>
            <person name="Kinoshita T."/>
            <person name="Kohara Y."/>
            <person name="Koide E."/>
            <person name="Komatsu K."/>
            <person name="Kopischke S."/>
            <person name="Kubo M."/>
            <person name="Kyozuka J."/>
            <person name="Lagercrantz U."/>
            <person name="Lin S.S."/>
            <person name="Lindquist E."/>
            <person name="Lipzen A.M."/>
            <person name="Lu C.W."/>
            <person name="De Luna E."/>
            <person name="Martienssen R.A."/>
            <person name="Minamino N."/>
            <person name="Mizutani M."/>
            <person name="Mizutani M."/>
            <person name="Mochizuki N."/>
            <person name="Monte I."/>
            <person name="Mosher R."/>
            <person name="Nagasaki H."/>
            <person name="Nakagami H."/>
            <person name="Naramoto S."/>
            <person name="Nishitani K."/>
            <person name="Ohtani M."/>
            <person name="Okamoto T."/>
            <person name="Okumura M."/>
            <person name="Phillips J."/>
            <person name="Pollak B."/>
            <person name="Reinders A."/>
            <person name="Rovekamp M."/>
            <person name="Sano R."/>
            <person name="Sawa S."/>
            <person name="Schmid M.W."/>
            <person name="Shirakawa M."/>
            <person name="Solano R."/>
            <person name="Spunde A."/>
            <person name="Suetsugu N."/>
            <person name="Sugano S."/>
            <person name="Sugiyama A."/>
            <person name="Sun R."/>
            <person name="Suzuki Y."/>
            <person name="Takenaka M."/>
            <person name="Takezawa D."/>
            <person name="Tomogane H."/>
            <person name="Tsuzuki M."/>
            <person name="Ueda T."/>
            <person name="Umeda M."/>
            <person name="Ward J.M."/>
            <person name="Watanabe Y."/>
            <person name="Yazaki K."/>
            <person name="Yokoyama R."/>
            <person name="Yoshitake Y."/>
            <person name="Yotsui I."/>
            <person name="Zachgo S."/>
            <person name="Schmutz J."/>
        </authorList>
    </citation>
    <scope>NUCLEOTIDE SEQUENCE [LARGE SCALE GENOMIC DNA]</scope>
    <source>
        <strain evidence="3">Tak-1</strain>
    </source>
</reference>
<gene>
    <name evidence="2" type="ORF">MARPO_0087s0072</name>
</gene>
<feature type="region of interest" description="Disordered" evidence="1">
    <location>
        <begin position="1"/>
        <end position="24"/>
    </location>
</feature>
<protein>
    <submittedName>
        <fullName evidence="2">Uncharacterized protein</fullName>
    </submittedName>
</protein>
<evidence type="ECO:0000256" key="1">
    <source>
        <dbReference type="SAM" id="MobiDB-lite"/>
    </source>
</evidence>
<feature type="compositionally biased region" description="Polar residues" evidence="1">
    <location>
        <begin position="79"/>
        <end position="88"/>
    </location>
</feature>
<keyword evidence="3" id="KW-1185">Reference proteome</keyword>
<sequence length="88" mass="10061">MRTPRGSCNGEGSMKASNFSSKFRRNRRFDQTELNVSWFRPLGESKSQRCTDSCDQSPSAREPEANVHPLKRISERQNETCSKSPHQS</sequence>
<name>A0A2R6WIG8_MARPO</name>
<dbReference type="Gramene" id="Mp4g05170.1">
    <property type="protein sequence ID" value="Mp4g05170.1.cds1"/>
    <property type="gene ID" value="Mp4g05170"/>
</dbReference>
<organism evidence="2 3">
    <name type="scientific">Marchantia polymorpha</name>
    <name type="common">Common liverwort</name>
    <name type="synonym">Marchantia aquatica</name>
    <dbReference type="NCBI Taxonomy" id="3197"/>
    <lineage>
        <taxon>Eukaryota</taxon>
        <taxon>Viridiplantae</taxon>
        <taxon>Streptophyta</taxon>
        <taxon>Embryophyta</taxon>
        <taxon>Marchantiophyta</taxon>
        <taxon>Marchantiopsida</taxon>
        <taxon>Marchantiidae</taxon>
        <taxon>Marchantiales</taxon>
        <taxon>Marchantiaceae</taxon>
        <taxon>Marchantia</taxon>
    </lineage>
</organism>